<feature type="transmembrane region" description="Helical" evidence="2">
    <location>
        <begin position="21"/>
        <end position="40"/>
    </location>
</feature>
<sequence>MIIPHHLLSSTSIFRRRSIQASLGSALIVILLYRFFFQAAPLVPTVPRPQEIPPKIWQIFFGYSPLSDFSDPLQTWISKNQDHSYTLVSNDGGNDFVRKHYATRPDILSPFLELRFPILRSDFLRYLLLESEGGVYTDLDTACTKPVRDWVPEGLRSQTRAIVGIEYDQRDDEPYVGMSGTRMQFCQWTMAASKGHPLMSKVANSVVESLHMLARRHGKSIRDLEPSDDEVVEVTGPVIWTRAVMESLSEATGTSMSYVNMTGLKEPTLFGDILVLPIDGFGAGQPHSGSTREGDADAYARHLFKGSWKHGWGG</sequence>
<dbReference type="SUPFAM" id="SSF53448">
    <property type="entry name" value="Nucleotide-diphospho-sugar transferases"/>
    <property type="match status" value="1"/>
</dbReference>
<name>A0A8H3ENX9_9LECA</name>
<keyword evidence="2" id="KW-0472">Membrane</keyword>
<dbReference type="InterPro" id="IPR039367">
    <property type="entry name" value="Och1-like"/>
</dbReference>
<dbReference type="Proteomes" id="UP000664521">
    <property type="component" value="Unassembled WGS sequence"/>
</dbReference>
<accession>A0A8H3ENX9</accession>
<dbReference type="GO" id="GO:0000009">
    <property type="term" value="F:alpha-1,6-mannosyltransferase activity"/>
    <property type="evidence" value="ECO:0007669"/>
    <property type="project" value="InterPro"/>
</dbReference>
<evidence type="ECO:0000256" key="2">
    <source>
        <dbReference type="SAM" id="Phobius"/>
    </source>
</evidence>
<dbReference type="InterPro" id="IPR029044">
    <property type="entry name" value="Nucleotide-diphossugar_trans"/>
</dbReference>
<keyword evidence="2" id="KW-0812">Transmembrane</keyword>
<dbReference type="AlphaFoldDB" id="A0A8H3ENX9"/>
<dbReference type="Pfam" id="PF04488">
    <property type="entry name" value="Gly_transf_sug"/>
    <property type="match status" value="1"/>
</dbReference>
<dbReference type="GO" id="GO:0006487">
    <property type="term" value="P:protein N-linked glycosylation"/>
    <property type="evidence" value="ECO:0007669"/>
    <property type="project" value="TreeGrafter"/>
</dbReference>
<dbReference type="OrthoDB" id="409543at2759"/>
<protein>
    <recommendedName>
        <fullName evidence="5">Initiation-specific alpha-1,6-mannosyltransferase</fullName>
    </recommendedName>
</protein>
<dbReference type="InterPro" id="IPR007577">
    <property type="entry name" value="GlycoTrfase_DXD_sugar-bd_CS"/>
</dbReference>
<dbReference type="Gene3D" id="3.90.550.20">
    <property type="match status" value="1"/>
</dbReference>
<dbReference type="PANTHER" id="PTHR31834:SF1">
    <property type="entry name" value="INITIATION-SPECIFIC ALPHA-1,6-MANNOSYLTRANSFERASE"/>
    <property type="match status" value="1"/>
</dbReference>
<evidence type="ECO:0000313" key="4">
    <source>
        <dbReference type="Proteomes" id="UP000664521"/>
    </source>
</evidence>
<dbReference type="PANTHER" id="PTHR31834">
    <property type="entry name" value="INITIATION-SPECIFIC ALPHA-1,6-MANNOSYLTRANSFERASE"/>
    <property type="match status" value="1"/>
</dbReference>
<keyword evidence="2" id="KW-1133">Transmembrane helix</keyword>
<evidence type="ECO:0000256" key="1">
    <source>
        <dbReference type="ARBA" id="ARBA00009003"/>
    </source>
</evidence>
<dbReference type="EMBL" id="CAJPDS010000008">
    <property type="protein sequence ID" value="CAF9910111.1"/>
    <property type="molecule type" value="Genomic_DNA"/>
</dbReference>
<organism evidence="3 4">
    <name type="scientific">Heterodermia speciosa</name>
    <dbReference type="NCBI Taxonomy" id="116794"/>
    <lineage>
        <taxon>Eukaryota</taxon>
        <taxon>Fungi</taxon>
        <taxon>Dikarya</taxon>
        <taxon>Ascomycota</taxon>
        <taxon>Pezizomycotina</taxon>
        <taxon>Lecanoromycetes</taxon>
        <taxon>OSLEUM clade</taxon>
        <taxon>Lecanoromycetidae</taxon>
        <taxon>Caliciales</taxon>
        <taxon>Physciaceae</taxon>
        <taxon>Heterodermia</taxon>
    </lineage>
</organism>
<gene>
    <name evidence="3" type="ORF">HETSPECPRED_009614</name>
</gene>
<dbReference type="GO" id="GO:0000136">
    <property type="term" value="C:mannan polymerase complex"/>
    <property type="evidence" value="ECO:0007669"/>
    <property type="project" value="TreeGrafter"/>
</dbReference>
<reference evidence="3" key="1">
    <citation type="submission" date="2021-03" db="EMBL/GenBank/DDBJ databases">
        <authorList>
            <person name="Tagirdzhanova G."/>
        </authorList>
    </citation>
    <scope>NUCLEOTIDE SEQUENCE</scope>
</reference>
<keyword evidence="4" id="KW-1185">Reference proteome</keyword>
<evidence type="ECO:0000313" key="3">
    <source>
        <dbReference type="EMBL" id="CAF9910111.1"/>
    </source>
</evidence>
<proteinExistence type="inferred from homology"/>
<comment type="similarity">
    <text evidence="1">Belongs to the glycosyltransferase 32 family.</text>
</comment>
<comment type="caution">
    <text evidence="3">The sequence shown here is derived from an EMBL/GenBank/DDBJ whole genome shotgun (WGS) entry which is preliminary data.</text>
</comment>
<evidence type="ECO:0008006" key="5">
    <source>
        <dbReference type="Google" id="ProtNLM"/>
    </source>
</evidence>